<dbReference type="PANTHER" id="PTHR30007:SF0">
    <property type="entry name" value="TRANSPOSASE"/>
    <property type="match status" value="1"/>
</dbReference>
<geneLocation type="plasmid" evidence="2 3">
    <name>unnamed1</name>
</geneLocation>
<proteinExistence type="predicted"/>
<dbReference type="OrthoDB" id="9798237at2"/>
<evidence type="ECO:0000259" key="1">
    <source>
        <dbReference type="Pfam" id="PF13340"/>
    </source>
</evidence>
<accession>A0A248UPL7</accession>
<dbReference type="AlphaFoldDB" id="A0A248UPL7"/>
<feature type="domain" description="Insertion element IS402-like" evidence="1">
    <location>
        <begin position="23"/>
        <end position="80"/>
    </location>
</feature>
<dbReference type="InterPro" id="IPR025161">
    <property type="entry name" value="IS402-like_dom"/>
</dbReference>
<evidence type="ECO:0000313" key="2">
    <source>
        <dbReference type="EMBL" id="ASV88675.1"/>
    </source>
</evidence>
<protein>
    <recommendedName>
        <fullName evidence="1">Insertion element IS402-like domain-containing protein</fullName>
    </recommendedName>
</protein>
<gene>
    <name evidence="2" type="ORF">CES85_3779</name>
</gene>
<organism evidence="2 3">
    <name type="scientific">Ochrobactrum quorumnocens</name>
    <dbReference type="NCBI Taxonomy" id="271865"/>
    <lineage>
        <taxon>Bacteria</taxon>
        <taxon>Pseudomonadati</taxon>
        <taxon>Pseudomonadota</taxon>
        <taxon>Alphaproteobacteria</taxon>
        <taxon>Hyphomicrobiales</taxon>
        <taxon>Brucellaceae</taxon>
        <taxon>Brucella/Ochrobactrum group</taxon>
        <taxon>Ochrobactrum</taxon>
    </lineage>
</organism>
<dbReference type="KEGG" id="och:CES85_3779"/>
<dbReference type="Pfam" id="PF13340">
    <property type="entry name" value="DUF4096"/>
    <property type="match status" value="1"/>
</dbReference>
<name>A0A248UPL7_9HYPH</name>
<dbReference type="EMBL" id="CP022605">
    <property type="protein sequence ID" value="ASV88675.1"/>
    <property type="molecule type" value="Genomic_DNA"/>
</dbReference>
<dbReference type="Proteomes" id="UP000215256">
    <property type="component" value="Plasmid unnamed1"/>
</dbReference>
<dbReference type="PANTHER" id="PTHR30007">
    <property type="entry name" value="PHP DOMAIN PROTEIN"/>
    <property type="match status" value="1"/>
</dbReference>
<reference evidence="2 3" key="1">
    <citation type="submission" date="2017-07" db="EMBL/GenBank/DDBJ databases">
        <title>Phylogenetic study on the rhizospheric bacterium Ochrobactrum sp. A44.</title>
        <authorList>
            <person name="Krzyzanowska D.M."/>
            <person name="Ossowicki A."/>
            <person name="Rajewska M."/>
            <person name="Maciag T."/>
            <person name="Kaczynski Z."/>
            <person name="Czerwicka M."/>
            <person name="Jafra S."/>
        </authorList>
    </citation>
    <scope>NUCLEOTIDE SEQUENCE [LARGE SCALE GENOMIC DNA]</scope>
    <source>
        <strain evidence="2 3">A44</strain>
        <plasmid evidence="2 3">unnamed1</plasmid>
    </source>
</reference>
<sequence length="119" mass="13788">MAWTETARRDYGRRGLRYASDCTDDEWSVVAPLLQPMSKVGRPREHDPRTLWNAIQYIATTGCQWAQLPKEFPPFTTVQYLRVPQSLEMVTDSHSRIDSFGSYEPLQCQQLLSLHCEKP</sequence>
<keyword evidence="2" id="KW-0614">Plasmid</keyword>
<evidence type="ECO:0000313" key="3">
    <source>
        <dbReference type="Proteomes" id="UP000215256"/>
    </source>
</evidence>